<comment type="similarity">
    <text evidence="1">Belongs to the iron-containing alcohol dehydrogenase family.</text>
</comment>
<dbReference type="InterPro" id="IPR039697">
    <property type="entry name" value="Alcohol_dehydrogenase_Fe"/>
</dbReference>
<dbReference type="GO" id="GO:0004022">
    <property type="term" value="F:alcohol dehydrogenase (NAD+) activity"/>
    <property type="evidence" value="ECO:0007669"/>
    <property type="project" value="UniProtKB-EC"/>
</dbReference>
<proteinExistence type="inferred from homology"/>
<evidence type="ECO:0000256" key="2">
    <source>
        <dbReference type="ARBA" id="ARBA00023002"/>
    </source>
</evidence>
<protein>
    <submittedName>
        <fullName evidence="5">Alcohol dehydrogenase, class IV (Fe-containing)</fullName>
        <ecNumber evidence="5">1.1.1.1</ecNumber>
    </submittedName>
</protein>
<dbReference type="InterPro" id="IPR001670">
    <property type="entry name" value="ADH_Fe/GldA"/>
</dbReference>
<accession>A0A485M7B7</accession>
<evidence type="ECO:0000256" key="1">
    <source>
        <dbReference type="ARBA" id="ARBA00007358"/>
    </source>
</evidence>
<dbReference type="FunFam" id="3.40.50.1970:FF:000003">
    <property type="entry name" value="Alcohol dehydrogenase, iron-containing"/>
    <property type="match status" value="1"/>
</dbReference>
<dbReference type="PANTHER" id="PTHR11496">
    <property type="entry name" value="ALCOHOL DEHYDROGENASE"/>
    <property type="match status" value="1"/>
</dbReference>
<dbReference type="PANTHER" id="PTHR11496:SF102">
    <property type="entry name" value="ALCOHOL DEHYDROGENASE 4"/>
    <property type="match status" value="1"/>
</dbReference>
<gene>
    <name evidence="5" type="primary">ADH_Fe</name>
    <name evidence="5" type="synonym">gldA</name>
    <name evidence="5" type="ORF">SCFA_420005</name>
</gene>
<evidence type="ECO:0000259" key="3">
    <source>
        <dbReference type="Pfam" id="PF00465"/>
    </source>
</evidence>
<evidence type="ECO:0000313" key="5">
    <source>
        <dbReference type="EMBL" id="VFU18303.1"/>
    </source>
</evidence>
<feature type="domain" description="Fe-containing alcohol dehydrogenase-like C-terminal" evidence="4">
    <location>
        <begin position="187"/>
        <end position="380"/>
    </location>
</feature>
<name>A0A485M7B7_9ZZZZ</name>
<dbReference type="Pfam" id="PF00465">
    <property type="entry name" value="Fe-ADH"/>
    <property type="match status" value="1"/>
</dbReference>
<dbReference type="Gene3D" id="3.40.50.1970">
    <property type="match status" value="1"/>
</dbReference>
<keyword evidence="2 5" id="KW-0560">Oxidoreductase</keyword>
<dbReference type="CDD" id="cd17814">
    <property type="entry name" value="Fe-ADH-like"/>
    <property type="match status" value="1"/>
</dbReference>
<dbReference type="EC" id="1.1.1.1" evidence="5"/>
<dbReference type="GO" id="GO:0046872">
    <property type="term" value="F:metal ion binding"/>
    <property type="evidence" value="ECO:0007669"/>
    <property type="project" value="InterPro"/>
</dbReference>
<sequence>MNISKFVSPEIILGLGAISQVGESAVRLGANKVFLVSDEGVINAGWVEEILGYLKAAGLQYEVFSNITSNPKDNEVTEGAALYLESGCDAIISVGGGSPTDVAKAVAILATNGGTIQDYEGVNKVRRPLPPMLAVTTTAGSGSELTQFAIVVDRRRKLKMTIISKSLVPDIAIIDPVVLQTKSARLTAATGIDALSHSIESFVSLAATPLTEIHALNAIKLISRNLRESVASQTNMEAKNNMAVASLQAALSFSNAILGATHAMVHQIDGLLDTHHGESNARVLPYVMEFNMISCPYKFKQIAIALGEDVTGLSTRAAAEKAISAVRCLVKDIGLGKGLAEIGLKDEHIPTLSRNAVKDACLITNPRDADEKDIAELFHQVL</sequence>
<feature type="domain" description="Alcohol dehydrogenase iron-type/glycerol dehydrogenase GldA" evidence="3">
    <location>
        <begin position="9"/>
        <end position="176"/>
    </location>
</feature>
<dbReference type="FunFam" id="1.20.1090.10:FF:000001">
    <property type="entry name" value="Aldehyde-alcohol dehydrogenase"/>
    <property type="match status" value="1"/>
</dbReference>
<dbReference type="Gene3D" id="1.20.1090.10">
    <property type="entry name" value="Dehydroquinate synthase-like - alpha domain"/>
    <property type="match status" value="1"/>
</dbReference>
<dbReference type="AlphaFoldDB" id="A0A485M7B7"/>
<dbReference type="InterPro" id="IPR056798">
    <property type="entry name" value="ADH_Fe_C"/>
</dbReference>
<reference evidence="5" key="1">
    <citation type="submission" date="2019-03" db="EMBL/GenBank/DDBJ databases">
        <authorList>
            <person name="Hao L."/>
        </authorList>
    </citation>
    <scope>NUCLEOTIDE SEQUENCE</scope>
</reference>
<dbReference type="Pfam" id="PF25137">
    <property type="entry name" value="ADH_Fe_C"/>
    <property type="match status" value="1"/>
</dbReference>
<dbReference type="EMBL" id="CAADRN010000342">
    <property type="protein sequence ID" value="VFU18303.1"/>
    <property type="molecule type" value="Genomic_DNA"/>
</dbReference>
<evidence type="ECO:0000259" key="4">
    <source>
        <dbReference type="Pfam" id="PF25137"/>
    </source>
</evidence>
<organism evidence="5">
    <name type="scientific">anaerobic digester metagenome</name>
    <dbReference type="NCBI Taxonomy" id="1263854"/>
    <lineage>
        <taxon>unclassified sequences</taxon>
        <taxon>metagenomes</taxon>
        <taxon>ecological metagenomes</taxon>
    </lineage>
</organism>
<dbReference type="SUPFAM" id="SSF56796">
    <property type="entry name" value="Dehydroquinate synthase-like"/>
    <property type="match status" value="1"/>
</dbReference>